<organism evidence="2 3">
    <name type="scientific">Puccinia graminis f. sp. tritici</name>
    <dbReference type="NCBI Taxonomy" id="56615"/>
    <lineage>
        <taxon>Eukaryota</taxon>
        <taxon>Fungi</taxon>
        <taxon>Dikarya</taxon>
        <taxon>Basidiomycota</taxon>
        <taxon>Pucciniomycotina</taxon>
        <taxon>Pucciniomycetes</taxon>
        <taxon>Pucciniales</taxon>
        <taxon>Pucciniaceae</taxon>
        <taxon>Puccinia</taxon>
    </lineage>
</organism>
<feature type="chain" id="PRO_5022880658" evidence="1">
    <location>
        <begin position="22"/>
        <end position="101"/>
    </location>
</feature>
<feature type="signal peptide" evidence="1">
    <location>
        <begin position="1"/>
        <end position="21"/>
    </location>
</feature>
<evidence type="ECO:0000256" key="1">
    <source>
        <dbReference type="SAM" id="SignalP"/>
    </source>
</evidence>
<gene>
    <name evidence="2" type="ORF">PGT21_002599</name>
</gene>
<dbReference type="AlphaFoldDB" id="A0A5B0MK82"/>
<sequence length="101" mass="10720">MLARAFLSSVSCLLLLGGLAAYQPAPPNARYICNGSKTVVAVVNPDTQHVSRVDDQGNMKDTPSGFCKCTGTSFSCDAPPDFYIPDGPHLTCTQEGSKTCY</sequence>
<keyword evidence="1" id="KW-0732">Signal</keyword>
<evidence type="ECO:0000313" key="3">
    <source>
        <dbReference type="Proteomes" id="UP000324748"/>
    </source>
</evidence>
<comment type="caution">
    <text evidence="2">The sequence shown here is derived from an EMBL/GenBank/DDBJ whole genome shotgun (WGS) entry which is preliminary data.</text>
</comment>
<name>A0A5B0MK82_PUCGR</name>
<protein>
    <submittedName>
        <fullName evidence="2">Uncharacterized protein</fullName>
    </submittedName>
</protein>
<dbReference type="EMBL" id="VSWC01000144">
    <property type="protein sequence ID" value="KAA1077305.1"/>
    <property type="molecule type" value="Genomic_DNA"/>
</dbReference>
<reference evidence="2 3" key="1">
    <citation type="submission" date="2019-05" db="EMBL/GenBank/DDBJ databases">
        <title>Emergence of the Ug99 lineage of the wheat stem rust pathogen through somatic hybridization.</title>
        <authorList>
            <person name="Li F."/>
            <person name="Upadhyaya N.M."/>
            <person name="Sperschneider J."/>
            <person name="Matny O."/>
            <person name="Nguyen-Phuc H."/>
            <person name="Mago R."/>
            <person name="Raley C."/>
            <person name="Miller M.E."/>
            <person name="Silverstein K.A.T."/>
            <person name="Henningsen E."/>
            <person name="Hirsch C.D."/>
            <person name="Visser B."/>
            <person name="Pretorius Z.A."/>
            <person name="Steffenson B.J."/>
            <person name="Schwessinger B."/>
            <person name="Dodds P.N."/>
            <person name="Figueroa M."/>
        </authorList>
    </citation>
    <scope>NUCLEOTIDE SEQUENCE [LARGE SCALE GENOMIC DNA]</scope>
    <source>
        <strain evidence="2">21-0</strain>
    </source>
</reference>
<dbReference type="OrthoDB" id="10273526at2759"/>
<proteinExistence type="predicted"/>
<evidence type="ECO:0000313" key="2">
    <source>
        <dbReference type="EMBL" id="KAA1077305.1"/>
    </source>
</evidence>
<dbReference type="Proteomes" id="UP000324748">
    <property type="component" value="Unassembled WGS sequence"/>
</dbReference>
<keyword evidence="3" id="KW-1185">Reference proteome</keyword>
<accession>A0A5B0MK82</accession>